<accession>A0ABP0YS58</accession>
<gene>
    <name evidence="3" type="ORF">CITCOLO1_LOCUS15533</name>
</gene>
<dbReference type="InterPro" id="IPR013830">
    <property type="entry name" value="SGNH_hydro"/>
</dbReference>
<dbReference type="Pfam" id="PF13472">
    <property type="entry name" value="Lipase_GDSL_2"/>
    <property type="match status" value="1"/>
</dbReference>
<organism evidence="3 4">
    <name type="scientific">Citrullus colocynthis</name>
    <name type="common">colocynth</name>
    <dbReference type="NCBI Taxonomy" id="252529"/>
    <lineage>
        <taxon>Eukaryota</taxon>
        <taxon>Viridiplantae</taxon>
        <taxon>Streptophyta</taxon>
        <taxon>Embryophyta</taxon>
        <taxon>Tracheophyta</taxon>
        <taxon>Spermatophyta</taxon>
        <taxon>Magnoliopsida</taxon>
        <taxon>eudicotyledons</taxon>
        <taxon>Gunneridae</taxon>
        <taxon>Pentapetalae</taxon>
        <taxon>rosids</taxon>
        <taxon>fabids</taxon>
        <taxon>Cucurbitales</taxon>
        <taxon>Cucurbitaceae</taxon>
        <taxon>Benincaseae</taxon>
        <taxon>Citrullus</taxon>
    </lineage>
</organism>
<dbReference type="InterPro" id="IPR036514">
    <property type="entry name" value="SGNH_hydro_sf"/>
</dbReference>
<evidence type="ECO:0000256" key="1">
    <source>
        <dbReference type="SAM" id="SignalP"/>
    </source>
</evidence>
<feature type="signal peptide" evidence="1">
    <location>
        <begin position="1"/>
        <end position="22"/>
    </location>
</feature>
<name>A0ABP0YS58_9ROSI</name>
<dbReference type="CDD" id="cd01838">
    <property type="entry name" value="Isoamyl_acetate_hydrolase_like"/>
    <property type="match status" value="1"/>
</dbReference>
<keyword evidence="1" id="KW-0732">Signal</keyword>
<proteinExistence type="predicted"/>
<dbReference type="SUPFAM" id="SSF52266">
    <property type="entry name" value="SGNH hydrolase"/>
    <property type="match status" value="1"/>
</dbReference>
<dbReference type="Proteomes" id="UP001642487">
    <property type="component" value="Chromosome 5"/>
</dbReference>
<feature type="chain" id="PRO_5046185671" description="SGNH hydrolase-type esterase domain-containing protein" evidence="1">
    <location>
        <begin position="23"/>
        <end position="244"/>
    </location>
</feature>
<evidence type="ECO:0000259" key="2">
    <source>
        <dbReference type="Pfam" id="PF13472"/>
    </source>
</evidence>
<evidence type="ECO:0000313" key="3">
    <source>
        <dbReference type="EMBL" id="CAK9323353.1"/>
    </source>
</evidence>
<dbReference type="EMBL" id="OZ021739">
    <property type="protein sequence ID" value="CAK9323353.1"/>
    <property type="molecule type" value="Genomic_DNA"/>
</dbReference>
<protein>
    <recommendedName>
        <fullName evidence="2">SGNH hydrolase-type esterase domain-containing protein</fullName>
    </recommendedName>
</protein>
<dbReference type="InterPro" id="IPR045136">
    <property type="entry name" value="Iah1-like"/>
</dbReference>
<keyword evidence="4" id="KW-1185">Reference proteome</keyword>
<evidence type="ECO:0000313" key="4">
    <source>
        <dbReference type="Proteomes" id="UP001642487"/>
    </source>
</evidence>
<feature type="domain" description="SGNH hydrolase-type esterase" evidence="2">
    <location>
        <begin position="11"/>
        <end position="197"/>
    </location>
</feature>
<sequence>MVGPARPLFVLFGSSIVQLSFGDGGWGSILADLYARKADILLRGYSGWNSRQALRVLHHVFPKDSAIQPSLVIVYFGGNDAVLPFPSAQVPYVPLPEYVENMKKIAIHLKSLSEKTRVIFLTAPPVSYALIKEKLSEEHAECRTLESCRKYAEACKELCKKIDVKCIDVWSAIQKRDDWLTSCFTDGIHLTAEGSQIVAEEILKVLEEADWEPSLHWKALPIEFGSPTKLSPERQWSRKKKNGP</sequence>
<reference evidence="3 4" key="1">
    <citation type="submission" date="2024-03" db="EMBL/GenBank/DDBJ databases">
        <authorList>
            <person name="Gkanogiannis A."/>
            <person name="Becerra Lopez-Lavalle L."/>
        </authorList>
    </citation>
    <scope>NUCLEOTIDE SEQUENCE [LARGE SCALE GENOMIC DNA]</scope>
</reference>
<dbReference type="PANTHER" id="PTHR14209">
    <property type="entry name" value="ISOAMYL ACETATE-HYDROLYZING ESTERASE 1"/>
    <property type="match status" value="1"/>
</dbReference>
<dbReference type="Gene3D" id="3.40.50.1110">
    <property type="entry name" value="SGNH hydrolase"/>
    <property type="match status" value="1"/>
</dbReference>
<dbReference type="PANTHER" id="PTHR14209:SF10">
    <property type="entry name" value="SGNH HYDROLASE-TYPE ESTERASE DOMAIN-CONTAINING PROTEIN"/>
    <property type="match status" value="1"/>
</dbReference>